<dbReference type="OrthoDB" id="19830at2759"/>
<gene>
    <name evidence="4" type="primary">LOC113397532</name>
</gene>
<evidence type="ECO:0000256" key="2">
    <source>
        <dbReference type="SAM" id="Coils"/>
    </source>
</evidence>
<keyword evidence="3" id="KW-1185">Reference proteome</keyword>
<dbReference type="OMA" id="KFLRNPY"/>
<protein>
    <submittedName>
        <fullName evidence="4">Uncharacterized protein LOC113397532</fullName>
    </submittedName>
</protein>
<dbReference type="InterPro" id="IPR034913">
    <property type="entry name" value="mS27/PTCD2"/>
</dbReference>
<name>A0A8B8I5M0_VANTA</name>
<dbReference type="GeneID" id="113397532"/>
<sequence>MLRNFRRCLFLSPQSQFVLSKQTFLTNEYKCTEAWNTQTASPLLTKVNLHDFYNILDQNYSSKGVISAIDVDIFANAVKDPAYLDELKDLLHKLRLSAETGNTLESTNHATIRNFIEFGNLQDLVQILKDPLSFGLFLDFYSANILLDKLITTQNYELGANVASLIMLQEDFSNEITNTLCQYVCFKHLTDYKVTPIEPPPQEEKNKKKEEIKIRVKFLRNPYFDDHFDITDLQILSGKTLAWISKTVNDNVSCNLQLIGWLFYKKYEKLLSLCEEFASMKTFKLYTEVIDFIKRESENVEDDVKELLLKSIKILDKASFADIKLEESIKIAIENAINKKQNKDIMEQKELFKNWESIREIKLEEQSKRLDRTKRMKLVEEKQKQLQVEEQKLWFFENEENIDLQIEEKEQLEDTVTKSKKVAQQITDENYIPPVILPKRK</sequence>
<dbReference type="RefSeq" id="XP_026491712.2">
    <property type="nucleotide sequence ID" value="XM_026635927.2"/>
</dbReference>
<organism evidence="3 4">
    <name type="scientific">Vanessa tameamea</name>
    <name type="common">Kamehameha butterfly</name>
    <dbReference type="NCBI Taxonomy" id="334116"/>
    <lineage>
        <taxon>Eukaryota</taxon>
        <taxon>Metazoa</taxon>
        <taxon>Ecdysozoa</taxon>
        <taxon>Arthropoda</taxon>
        <taxon>Hexapoda</taxon>
        <taxon>Insecta</taxon>
        <taxon>Pterygota</taxon>
        <taxon>Neoptera</taxon>
        <taxon>Endopterygota</taxon>
        <taxon>Lepidoptera</taxon>
        <taxon>Glossata</taxon>
        <taxon>Ditrysia</taxon>
        <taxon>Papilionoidea</taxon>
        <taxon>Nymphalidae</taxon>
        <taxon>Nymphalinae</taxon>
        <taxon>Vanessa</taxon>
    </lineage>
</organism>
<dbReference type="PANTHER" id="PTHR21393:SF0">
    <property type="entry name" value="SMALL RIBOSOMAL SUBUNIT PROTEIN MS27"/>
    <property type="match status" value="1"/>
</dbReference>
<dbReference type="InterPro" id="IPR019266">
    <property type="entry name" value="Ribosomal_mS27"/>
</dbReference>
<comment type="subcellular location">
    <subcellularLocation>
        <location evidence="1">Mitochondrion</location>
    </subcellularLocation>
</comment>
<dbReference type="AlphaFoldDB" id="A0A8B8I5M0"/>
<reference evidence="3" key="1">
    <citation type="submission" date="2025-05" db="UniProtKB">
        <authorList>
            <consortium name="RefSeq"/>
        </authorList>
    </citation>
    <scope>NUCLEOTIDE SEQUENCE [LARGE SCALE GENOMIC DNA]</scope>
</reference>
<feature type="coiled-coil region" evidence="2">
    <location>
        <begin position="379"/>
        <end position="429"/>
    </location>
</feature>
<reference evidence="4" key="2">
    <citation type="submission" date="2025-08" db="UniProtKB">
        <authorList>
            <consortium name="RefSeq"/>
        </authorList>
    </citation>
    <scope>IDENTIFICATION</scope>
    <source>
        <tissue evidence="4">Whole body</tissue>
    </source>
</reference>
<accession>A0A8B8I5M0</accession>
<evidence type="ECO:0000313" key="4">
    <source>
        <dbReference type="RefSeq" id="XP_026491712.2"/>
    </source>
</evidence>
<evidence type="ECO:0000256" key="1">
    <source>
        <dbReference type="ARBA" id="ARBA00004173"/>
    </source>
</evidence>
<dbReference type="GO" id="GO:0005739">
    <property type="term" value="C:mitochondrion"/>
    <property type="evidence" value="ECO:0007669"/>
    <property type="project" value="UniProtKB-SubCell"/>
</dbReference>
<keyword evidence="2" id="KW-0175">Coiled coil</keyword>
<dbReference type="Proteomes" id="UP001652626">
    <property type="component" value="Chromosome 3"/>
</dbReference>
<proteinExistence type="predicted"/>
<dbReference type="PANTHER" id="PTHR21393">
    <property type="entry name" value="MITOCHONDRIAL 28S RIBOSOMAL PROTEIN S27"/>
    <property type="match status" value="1"/>
</dbReference>
<dbReference type="Pfam" id="PF10037">
    <property type="entry name" value="MRP-S27"/>
    <property type="match status" value="1"/>
</dbReference>
<evidence type="ECO:0000313" key="3">
    <source>
        <dbReference type="Proteomes" id="UP001652626"/>
    </source>
</evidence>